<protein>
    <submittedName>
        <fullName evidence="2">TrbC/VIRB2 family protein</fullName>
    </submittedName>
</protein>
<dbReference type="AlphaFoldDB" id="A0A1M7T675"/>
<evidence type="ECO:0000256" key="1">
    <source>
        <dbReference type="SAM" id="Phobius"/>
    </source>
</evidence>
<evidence type="ECO:0000313" key="2">
    <source>
        <dbReference type="EMBL" id="SHN66251.1"/>
    </source>
</evidence>
<proteinExistence type="predicted"/>
<keyword evidence="1" id="KW-1133">Transmembrane helix</keyword>
<dbReference type="Pfam" id="PF04956">
    <property type="entry name" value="TrbC"/>
    <property type="match status" value="1"/>
</dbReference>
<name>A0A1M7T675_9FIRM</name>
<dbReference type="EMBL" id="FRDN01000005">
    <property type="protein sequence ID" value="SHN66251.1"/>
    <property type="molecule type" value="Genomic_DNA"/>
</dbReference>
<dbReference type="STRING" id="1121395.SAMN02745215_01640"/>
<dbReference type="RefSeq" id="WP_072772130.1">
    <property type="nucleotide sequence ID" value="NZ_FRDN01000005.1"/>
</dbReference>
<accession>A0A1M7T675</accession>
<gene>
    <name evidence="2" type="ORF">SAMN02745215_01640</name>
</gene>
<dbReference type="InterPro" id="IPR007039">
    <property type="entry name" value="TrbC/VirB2"/>
</dbReference>
<organism evidence="2 3">
    <name type="scientific">Desulfitobacterium chlororespirans DSM 11544</name>
    <dbReference type="NCBI Taxonomy" id="1121395"/>
    <lineage>
        <taxon>Bacteria</taxon>
        <taxon>Bacillati</taxon>
        <taxon>Bacillota</taxon>
        <taxon>Clostridia</taxon>
        <taxon>Eubacteriales</taxon>
        <taxon>Desulfitobacteriaceae</taxon>
        <taxon>Desulfitobacterium</taxon>
    </lineage>
</organism>
<evidence type="ECO:0000313" key="3">
    <source>
        <dbReference type="Proteomes" id="UP000184010"/>
    </source>
</evidence>
<feature type="transmembrane region" description="Helical" evidence="1">
    <location>
        <begin position="111"/>
        <end position="135"/>
    </location>
</feature>
<keyword evidence="1" id="KW-0812">Transmembrane</keyword>
<dbReference type="Proteomes" id="UP000184010">
    <property type="component" value="Unassembled WGS sequence"/>
</dbReference>
<feature type="transmembrane region" description="Helical" evidence="1">
    <location>
        <begin position="78"/>
        <end position="99"/>
    </location>
</feature>
<keyword evidence="3" id="KW-1185">Reference proteome</keyword>
<reference evidence="3" key="1">
    <citation type="submission" date="2016-12" db="EMBL/GenBank/DDBJ databases">
        <authorList>
            <person name="Varghese N."/>
            <person name="Submissions S."/>
        </authorList>
    </citation>
    <scope>NUCLEOTIDE SEQUENCE [LARGE SCALE GENOMIC DNA]</scope>
    <source>
        <strain evidence="3">DSM 11544</strain>
    </source>
</reference>
<keyword evidence="1" id="KW-0472">Membrane</keyword>
<sequence>MFFTLRKINALGMLVLTILMLMPLSVLAVPQQSIPVSGQIMVADILTDVKSAQGAGAVDAVTENVTKAGDNVVTSLRIIAVVVAVIMFIFVGYGLLISPNVKTIADMKGRVGALVLAIVIAFMAEKIVGTLFNWLGITI</sequence>